<dbReference type="Proteomes" id="UP000277007">
    <property type="component" value="Unassembled WGS sequence"/>
</dbReference>
<feature type="compositionally biased region" description="Basic and acidic residues" evidence="1">
    <location>
        <begin position="10"/>
        <end position="23"/>
    </location>
</feature>
<accession>A0A3S0JF08</accession>
<keyword evidence="2" id="KW-0812">Transmembrane</keyword>
<dbReference type="AlphaFoldDB" id="A0A3S0JF08"/>
<name>A0A3S0JF08_9PROT</name>
<evidence type="ECO:0000313" key="3">
    <source>
        <dbReference type="EMBL" id="RTR16060.1"/>
    </source>
</evidence>
<feature type="region of interest" description="Disordered" evidence="1">
    <location>
        <begin position="1"/>
        <end position="31"/>
    </location>
</feature>
<keyword evidence="4" id="KW-1185">Reference proteome</keyword>
<proteinExistence type="predicted"/>
<keyword evidence="2" id="KW-1133">Transmembrane helix</keyword>
<organism evidence="3 4">
    <name type="scientific">Azospirillum griseum</name>
    <dbReference type="NCBI Taxonomy" id="2496639"/>
    <lineage>
        <taxon>Bacteria</taxon>
        <taxon>Pseudomonadati</taxon>
        <taxon>Pseudomonadota</taxon>
        <taxon>Alphaproteobacteria</taxon>
        <taxon>Rhodospirillales</taxon>
        <taxon>Azospirillaceae</taxon>
        <taxon>Azospirillum</taxon>
    </lineage>
</organism>
<dbReference type="EMBL" id="RXMA01000028">
    <property type="protein sequence ID" value="RTR16060.1"/>
    <property type="molecule type" value="Genomic_DNA"/>
</dbReference>
<feature type="transmembrane region" description="Helical" evidence="2">
    <location>
        <begin position="35"/>
        <end position="55"/>
    </location>
</feature>
<gene>
    <name evidence="3" type="ORF">EJ903_21865</name>
</gene>
<sequence>MTGGPAPQGHKADGREDGRDAVGRDAGPTPRRDRLIGLFLLALLLFNPPLLRLFGGDGAMFGLPPLCAHILFVWAAVIAAAALLAERRG</sequence>
<dbReference type="RefSeq" id="WP_126619455.1">
    <property type="nucleotide sequence ID" value="NZ_JBHUCY010000074.1"/>
</dbReference>
<keyword evidence="2" id="KW-0472">Membrane</keyword>
<protein>
    <submittedName>
        <fullName evidence="3">Uncharacterized protein</fullName>
    </submittedName>
</protein>
<feature type="transmembrane region" description="Helical" evidence="2">
    <location>
        <begin position="61"/>
        <end position="85"/>
    </location>
</feature>
<evidence type="ECO:0000256" key="1">
    <source>
        <dbReference type="SAM" id="MobiDB-lite"/>
    </source>
</evidence>
<reference evidence="3 4" key="1">
    <citation type="submission" date="2018-12" db="EMBL/GenBank/DDBJ databases">
        <authorList>
            <person name="Yang Y."/>
        </authorList>
    </citation>
    <scope>NUCLEOTIDE SEQUENCE [LARGE SCALE GENOMIC DNA]</scope>
    <source>
        <strain evidence="3 4">L-25-5w-1</strain>
    </source>
</reference>
<evidence type="ECO:0000313" key="4">
    <source>
        <dbReference type="Proteomes" id="UP000277007"/>
    </source>
</evidence>
<evidence type="ECO:0000256" key="2">
    <source>
        <dbReference type="SAM" id="Phobius"/>
    </source>
</evidence>
<comment type="caution">
    <text evidence="3">The sequence shown here is derived from an EMBL/GenBank/DDBJ whole genome shotgun (WGS) entry which is preliminary data.</text>
</comment>